<organism evidence="2 3">
    <name type="scientific">candidate division KSB3 bacterium</name>
    <dbReference type="NCBI Taxonomy" id="2044937"/>
    <lineage>
        <taxon>Bacteria</taxon>
        <taxon>candidate division KSB3</taxon>
    </lineage>
</organism>
<protein>
    <submittedName>
        <fullName evidence="2">Uncharacterized protein</fullName>
    </submittedName>
</protein>
<reference evidence="2 3" key="1">
    <citation type="submission" date="2017-10" db="EMBL/GenBank/DDBJ databases">
        <title>Novel microbial diversity and functional potential in the marine mammal oral microbiome.</title>
        <authorList>
            <person name="Dudek N.K."/>
            <person name="Sun C.L."/>
            <person name="Burstein D."/>
            <person name="Kantor R.S."/>
            <person name="Aliaga Goltsman D.S."/>
            <person name="Bik E.M."/>
            <person name="Thomas B.C."/>
            <person name="Banfield J.F."/>
            <person name="Relman D.A."/>
        </authorList>
    </citation>
    <scope>NUCLEOTIDE SEQUENCE [LARGE SCALE GENOMIC DNA]</scope>
    <source>
        <strain evidence="2">DOLJORAL78_47_16</strain>
    </source>
</reference>
<evidence type="ECO:0000256" key="1">
    <source>
        <dbReference type="SAM" id="MobiDB-lite"/>
    </source>
</evidence>
<evidence type="ECO:0000313" key="2">
    <source>
        <dbReference type="EMBL" id="PIE32549.1"/>
    </source>
</evidence>
<feature type="region of interest" description="Disordered" evidence="1">
    <location>
        <begin position="104"/>
        <end position="126"/>
    </location>
</feature>
<proteinExistence type="predicted"/>
<comment type="caution">
    <text evidence="2">The sequence shown here is derived from an EMBL/GenBank/DDBJ whole genome shotgun (WGS) entry which is preliminary data.</text>
</comment>
<evidence type="ECO:0000313" key="3">
    <source>
        <dbReference type="Proteomes" id="UP000230821"/>
    </source>
</evidence>
<dbReference type="Proteomes" id="UP000230821">
    <property type="component" value="Unassembled WGS sequence"/>
</dbReference>
<sequence>MNPCQNSVLESPDSVRQTSVSEFCSFVNERVRDAEDPLSTAVVCEYQAEAVRLTRYDVNPETLNLLLDTLLNTLEYMGKQWHDHHNRGNWKKHVLHLFSPHPGLHKRSARISPASEKPESVASANY</sequence>
<gene>
    <name evidence="2" type="ORF">CSA56_15210</name>
</gene>
<dbReference type="EMBL" id="PDSK01000112">
    <property type="protein sequence ID" value="PIE32549.1"/>
    <property type="molecule type" value="Genomic_DNA"/>
</dbReference>
<accession>A0A2G6KCL4</accession>
<dbReference type="AlphaFoldDB" id="A0A2G6KCL4"/>
<name>A0A2G6KCL4_9BACT</name>